<keyword evidence="1" id="KW-0677">Repeat</keyword>
<dbReference type="SMART" id="SM00322">
    <property type="entry name" value="KH"/>
    <property type="match status" value="1"/>
</dbReference>
<dbReference type="GO" id="GO:0003723">
    <property type="term" value="F:RNA binding"/>
    <property type="evidence" value="ECO:0007669"/>
    <property type="project" value="UniProtKB-UniRule"/>
</dbReference>
<evidence type="ECO:0000313" key="5">
    <source>
        <dbReference type="Proteomes" id="UP000007305"/>
    </source>
</evidence>
<evidence type="ECO:0000256" key="1">
    <source>
        <dbReference type="ARBA" id="ARBA00022737"/>
    </source>
</evidence>
<name>A0A804QW82_MAIZE</name>
<protein>
    <recommendedName>
        <fullName evidence="3">K Homology domain-containing protein</fullName>
    </recommendedName>
</protein>
<dbReference type="AlphaFoldDB" id="A0A804QW82"/>
<dbReference type="Pfam" id="PF00013">
    <property type="entry name" value="KH_1"/>
    <property type="match status" value="1"/>
</dbReference>
<reference evidence="5" key="1">
    <citation type="journal article" date="2009" name="Science">
        <title>The B73 maize genome: complexity, diversity, and dynamics.</title>
        <authorList>
            <person name="Schnable P.S."/>
            <person name="Ware D."/>
            <person name="Fulton R.S."/>
            <person name="Stein J.C."/>
            <person name="Wei F."/>
            <person name="Pasternak S."/>
            <person name="Liang C."/>
            <person name="Zhang J."/>
            <person name="Fulton L."/>
            <person name="Graves T.A."/>
            <person name="Minx P."/>
            <person name="Reily A.D."/>
            <person name="Courtney L."/>
            <person name="Kruchowski S.S."/>
            <person name="Tomlinson C."/>
            <person name="Strong C."/>
            <person name="Delehaunty K."/>
            <person name="Fronick C."/>
            <person name="Courtney B."/>
            <person name="Rock S.M."/>
            <person name="Belter E."/>
            <person name="Du F."/>
            <person name="Kim K."/>
            <person name="Abbott R.M."/>
            <person name="Cotton M."/>
            <person name="Levy A."/>
            <person name="Marchetto P."/>
            <person name="Ochoa K."/>
            <person name="Jackson S.M."/>
            <person name="Gillam B."/>
            <person name="Chen W."/>
            <person name="Yan L."/>
            <person name="Higginbotham J."/>
            <person name="Cardenas M."/>
            <person name="Waligorski J."/>
            <person name="Applebaum E."/>
            <person name="Phelps L."/>
            <person name="Falcone J."/>
            <person name="Kanchi K."/>
            <person name="Thane T."/>
            <person name="Scimone A."/>
            <person name="Thane N."/>
            <person name="Henke J."/>
            <person name="Wang T."/>
            <person name="Ruppert J."/>
            <person name="Shah N."/>
            <person name="Rotter K."/>
            <person name="Hodges J."/>
            <person name="Ingenthron E."/>
            <person name="Cordes M."/>
            <person name="Kohlberg S."/>
            <person name="Sgro J."/>
            <person name="Delgado B."/>
            <person name="Mead K."/>
            <person name="Chinwalla A."/>
            <person name="Leonard S."/>
            <person name="Crouse K."/>
            <person name="Collura K."/>
            <person name="Kudrna D."/>
            <person name="Currie J."/>
            <person name="He R."/>
            <person name="Angelova A."/>
            <person name="Rajasekar S."/>
            <person name="Mueller T."/>
            <person name="Lomeli R."/>
            <person name="Scara G."/>
            <person name="Ko A."/>
            <person name="Delaney K."/>
            <person name="Wissotski M."/>
            <person name="Lopez G."/>
            <person name="Campos D."/>
            <person name="Braidotti M."/>
            <person name="Ashley E."/>
            <person name="Golser W."/>
            <person name="Kim H."/>
            <person name="Lee S."/>
            <person name="Lin J."/>
            <person name="Dujmic Z."/>
            <person name="Kim W."/>
            <person name="Talag J."/>
            <person name="Zuccolo A."/>
            <person name="Fan C."/>
            <person name="Sebastian A."/>
            <person name="Kramer M."/>
            <person name="Spiegel L."/>
            <person name="Nascimento L."/>
            <person name="Zutavern T."/>
            <person name="Miller B."/>
            <person name="Ambroise C."/>
            <person name="Muller S."/>
            <person name="Spooner W."/>
            <person name="Narechania A."/>
            <person name="Ren L."/>
            <person name="Wei S."/>
            <person name="Kumari S."/>
            <person name="Faga B."/>
            <person name="Levy M.J."/>
            <person name="McMahan L."/>
            <person name="Van Buren P."/>
            <person name="Vaughn M.W."/>
            <person name="Ying K."/>
            <person name="Yeh C.-T."/>
            <person name="Emrich S.J."/>
            <person name="Jia Y."/>
            <person name="Kalyanaraman A."/>
            <person name="Hsia A.-P."/>
            <person name="Barbazuk W.B."/>
            <person name="Baucom R.S."/>
            <person name="Brutnell T.P."/>
            <person name="Carpita N.C."/>
            <person name="Chaparro C."/>
            <person name="Chia J.-M."/>
            <person name="Deragon J.-M."/>
            <person name="Estill J.C."/>
            <person name="Fu Y."/>
            <person name="Jeddeloh J.A."/>
            <person name="Han Y."/>
            <person name="Lee H."/>
            <person name="Li P."/>
            <person name="Lisch D.R."/>
            <person name="Liu S."/>
            <person name="Liu Z."/>
            <person name="Nagel D.H."/>
            <person name="McCann M.C."/>
            <person name="SanMiguel P."/>
            <person name="Myers A.M."/>
            <person name="Nettleton D."/>
            <person name="Nguyen J."/>
            <person name="Penning B.W."/>
            <person name="Ponnala L."/>
            <person name="Schneider K.L."/>
            <person name="Schwartz D.C."/>
            <person name="Sharma A."/>
            <person name="Soderlund C."/>
            <person name="Springer N.M."/>
            <person name="Sun Q."/>
            <person name="Wang H."/>
            <person name="Waterman M."/>
            <person name="Westerman R."/>
            <person name="Wolfgruber T.K."/>
            <person name="Yang L."/>
            <person name="Yu Y."/>
            <person name="Zhang L."/>
            <person name="Zhou S."/>
            <person name="Zhu Q."/>
            <person name="Bennetzen J.L."/>
            <person name="Dawe R.K."/>
            <person name="Jiang J."/>
            <person name="Jiang N."/>
            <person name="Presting G.G."/>
            <person name="Wessler S.R."/>
            <person name="Aluru S."/>
            <person name="Martienssen R.A."/>
            <person name="Clifton S.W."/>
            <person name="McCombie W.R."/>
            <person name="Wing R.A."/>
            <person name="Wilson R.K."/>
        </authorList>
    </citation>
    <scope>NUCLEOTIDE SEQUENCE [LARGE SCALE GENOMIC DNA]</scope>
    <source>
        <strain evidence="5">cv. B73</strain>
    </source>
</reference>
<dbReference type="EnsemblPlants" id="Zm00001eb362910_T001">
    <property type="protein sequence ID" value="Zm00001eb362910_P001"/>
    <property type="gene ID" value="Zm00001eb362910"/>
</dbReference>
<reference evidence="4" key="3">
    <citation type="submission" date="2021-05" db="UniProtKB">
        <authorList>
            <consortium name="EnsemblPlants"/>
        </authorList>
    </citation>
    <scope>IDENTIFICATION</scope>
    <source>
        <strain evidence="4">cv. B73</strain>
    </source>
</reference>
<dbReference type="Proteomes" id="UP000007305">
    <property type="component" value="Chromosome 8"/>
</dbReference>
<dbReference type="Gramene" id="Zm00001eb362910_T001">
    <property type="protein sequence ID" value="Zm00001eb362910_P001"/>
    <property type="gene ID" value="Zm00001eb362910"/>
</dbReference>
<reference evidence="4" key="2">
    <citation type="submission" date="2019-07" db="EMBL/GenBank/DDBJ databases">
        <authorList>
            <person name="Seetharam A."/>
            <person name="Woodhouse M."/>
            <person name="Cannon E."/>
        </authorList>
    </citation>
    <scope>NUCLEOTIDE SEQUENCE [LARGE SCALE GENOMIC DNA]</scope>
    <source>
        <strain evidence="4">cv. B73</strain>
    </source>
</reference>
<feature type="domain" description="K Homology" evidence="3">
    <location>
        <begin position="27"/>
        <end position="83"/>
    </location>
</feature>
<organism evidence="4 5">
    <name type="scientific">Zea mays</name>
    <name type="common">Maize</name>
    <dbReference type="NCBI Taxonomy" id="4577"/>
    <lineage>
        <taxon>Eukaryota</taxon>
        <taxon>Viridiplantae</taxon>
        <taxon>Streptophyta</taxon>
        <taxon>Embryophyta</taxon>
        <taxon>Tracheophyta</taxon>
        <taxon>Spermatophyta</taxon>
        <taxon>Magnoliopsida</taxon>
        <taxon>Liliopsida</taxon>
        <taxon>Poales</taxon>
        <taxon>Poaceae</taxon>
        <taxon>PACMAD clade</taxon>
        <taxon>Panicoideae</taxon>
        <taxon>Andropogonodae</taxon>
        <taxon>Andropogoneae</taxon>
        <taxon>Tripsacinae</taxon>
        <taxon>Zea</taxon>
    </lineage>
</organism>
<keyword evidence="5" id="KW-1185">Reference proteome</keyword>
<dbReference type="InterPro" id="IPR004088">
    <property type="entry name" value="KH_dom_type_1"/>
</dbReference>
<dbReference type="SUPFAM" id="SSF54791">
    <property type="entry name" value="Eukaryotic type KH-domain (KH-domain type I)"/>
    <property type="match status" value="1"/>
</dbReference>
<dbReference type="InterPro" id="IPR004087">
    <property type="entry name" value="KH_dom"/>
</dbReference>
<keyword evidence="2" id="KW-0694">RNA-binding</keyword>
<dbReference type="InParanoid" id="A0A804QW82"/>
<dbReference type="PANTHER" id="PTHR10288">
    <property type="entry name" value="KH DOMAIN CONTAINING RNA BINDING PROTEIN"/>
    <property type="match status" value="1"/>
</dbReference>
<accession>A0A804QW82</accession>
<proteinExistence type="predicted"/>
<dbReference type="Gene3D" id="3.30.1370.10">
    <property type="entry name" value="K Homology domain, type 1"/>
    <property type="match status" value="1"/>
</dbReference>
<sequence length="135" mass="14711">MLYVLFQAEAGGSPALIARGFGSGQPGSEQFEMTVPDNKVGLIIGKGGETIKGMQTKSGARIQVDMFNHCLLLLLDMVLAGSGRHEPCLPNFDDSKVRLDICFWCLHLLDVCGRIMHVGLYPVIERDCNPLSCDT</sequence>
<evidence type="ECO:0000256" key="2">
    <source>
        <dbReference type="PROSITE-ProRule" id="PRU00117"/>
    </source>
</evidence>
<evidence type="ECO:0000259" key="3">
    <source>
        <dbReference type="SMART" id="SM00322"/>
    </source>
</evidence>
<evidence type="ECO:0000313" key="4">
    <source>
        <dbReference type="EnsemblPlants" id="Zm00001eb362910_P001"/>
    </source>
</evidence>
<dbReference type="PROSITE" id="PS50084">
    <property type="entry name" value="KH_TYPE_1"/>
    <property type="match status" value="1"/>
</dbReference>
<dbReference type="InterPro" id="IPR036612">
    <property type="entry name" value="KH_dom_type_1_sf"/>
</dbReference>